<sequence length="110" mass="12151">MIPTLCSNNGCGSYDAAGIKNICGKCFREWFDDNTTKSKMESQVLESPMITPFCSNNGCGSYDAAGIKNICGKCFKDWFDNTTKSKIESESPIFDLCTSIDRCENSNNKN</sequence>
<evidence type="ECO:0000259" key="5">
    <source>
        <dbReference type="PROSITE" id="PS51036"/>
    </source>
</evidence>
<name>A0A1S3DWK8_CICAR</name>
<evidence type="ECO:0000256" key="1">
    <source>
        <dbReference type="ARBA" id="ARBA00003732"/>
    </source>
</evidence>
<keyword evidence="3" id="KW-0863">Zinc-finger</keyword>
<evidence type="ECO:0000256" key="4">
    <source>
        <dbReference type="ARBA" id="ARBA00022833"/>
    </source>
</evidence>
<feature type="domain" description="A20-type" evidence="5">
    <location>
        <begin position="1"/>
        <end position="35"/>
    </location>
</feature>
<dbReference type="Gene3D" id="1.20.5.4770">
    <property type="match status" value="1"/>
</dbReference>
<evidence type="ECO:0000256" key="2">
    <source>
        <dbReference type="ARBA" id="ARBA00022723"/>
    </source>
</evidence>
<dbReference type="SMART" id="SM00259">
    <property type="entry name" value="ZnF_A20"/>
    <property type="match status" value="2"/>
</dbReference>
<proteinExistence type="predicted"/>
<keyword evidence="4" id="KW-0862">Zinc</keyword>
<protein>
    <submittedName>
        <fullName evidence="7">Zinc finger A20 and AN1 domain-containing stress-associated protein 12-like</fullName>
    </submittedName>
</protein>
<organism evidence="6 7">
    <name type="scientific">Cicer arietinum</name>
    <name type="common">Chickpea</name>
    <name type="synonym">Garbanzo</name>
    <dbReference type="NCBI Taxonomy" id="3827"/>
    <lineage>
        <taxon>Eukaryota</taxon>
        <taxon>Viridiplantae</taxon>
        <taxon>Streptophyta</taxon>
        <taxon>Embryophyta</taxon>
        <taxon>Tracheophyta</taxon>
        <taxon>Spermatophyta</taxon>
        <taxon>Magnoliopsida</taxon>
        <taxon>eudicotyledons</taxon>
        <taxon>Gunneridae</taxon>
        <taxon>Pentapetalae</taxon>
        <taxon>rosids</taxon>
        <taxon>fabids</taxon>
        <taxon>Fabales</taxon>
        <taxon>Fabaceae</taxon>
        <taxon>Papilionoideae</taxon>
        <taxon>50 kb inversion clade</taxon>
        <taxon>NPAAA clade</taxon>
        <taxon>Hologalegina</taxon>
        <taxon>IRL clade</taxon>
        <taxon>Cicereae</taxon>
        <taxon>Cicer</taxon>
    </lineage>
</organism>
<comment type="function">
    <text evidence="1">May be involved in environmental stress response.</text>
</comment>
<dbReference type="PROSITE" id="PS51036">
    <property type="entry name" value="ZF_A20"/>
    <property type="match status" value="2"/>
</dbReference>
<accession>A0A1S3DWK8</accession>
<dbReference type="InterPro" id="IPR002653">
    <property type="entry name" value="Znf_A20"/>
</dbReference>
<keyword evidence="2" id="KW-0479">Metal-binding</keyword>
<keyword evidence="6" id="KW-1185">Reference proteome</keyword>
<feature type="domain" description="A20-type" evidence="5">
    <location>
        <begin position="48"/>
        <end position="83"/>
    </location>
</feature>
<evidence type="ECO:0000313" key="7">
    <source>
        <dbReference type="RefSeq" id="XP_012567862.1"/>
    </source>
</evidence>
<reference evidence="7" key="1">
    <citation type="submission" date="2025-08" db="UniProtKB">
        <authorList>
            <consortium name="RefSeq"/>
        </authorList>
    </citation>
    <scope>IDENTIFICATION</scope>
    <source>
        <tissue evidence="7">Etiolated seedlings</tissue>
    </source>
</reference>
<dbReference type="GO" id="GO:0008270">
    <property type="term" value="F:zinc ion binding"/>
    <property type="evidence" value="ECO:0007669"/>
    <property type="project" value="UniProtKB-KW"/>
</dbReference>
<dbReference type="GO" id="GO:0003677">
    <property type="term" value="F:DNA binding"/>
    <property type="evidence" value="ECO:0007669"/>
    <property type="project" value="InterPro"/>
</dbReference>
<evidence type="ECO:0000256" key="3">
    <source>
        <dbReference type="ARBA" id="ARBA00022771"/>
    </source>
</evidence>
<dbReference type="RefSeq" id="XP_012567862.1">
    <property type="nucleotide sequence ID" value="XM_012712408.1"/>
</dbReference>
<evidence type="ECO:0000313" key="6">
    <source>
        <dbReference type="Proteomes" id="UP000087171"/>
    </source>
</evidence>
<dbReference type="Proteomes" id="UP000087171">
    <property type="component" value="Unplaced"/>
</dbReference>
<dbReference type="AlphaFoldDB" id="A0A1S3DWK8"/>
<gene>
    <name evidence="7" type="primary">LOC105851483</name>
</gene>